<dbReference type="InterPro" id="IPR023198">
    <property type="entry name" value="PGP-like_dom2"/>
</dbReference>
<organism evidence="1 2">
    <name type="scientific">Trichococcus patagoniensis</name>
    <dbReference type="NCBI Taxonomy" id="382641"/>
    <lineage>
        <taxon>Bacteria</taxon>
        <taxon>Bacillati</taxon>
        <taxon>Bacillota</taxon>
        <taxon>Bacilli</taxon>
        <taxon>Lactobacillales</taxon>
        <taxon>Carnobacteriaceae</taxon>
        <taxon>Trichococcus</taxon>
    </lineage>
</organism>
<sequence length="220" mass="24606">MGLLLFDFDGTLAETCKISEMATMDTFEQFGYPAPTTEQLRADRGKPHVVKFTGYLKQYALSPVEMDKLMEVFWDKYEKYENMLLESYDLARESLMELKGNGHHLGVISNKATKALLRSLAALDLVDLMEVIIGLDNMNQHKPNPEAIFTAWEQIPMAKDDTVMIGDTIYDMQMGKMAGTKTVGITWGGSSAQIMLAEQPDSIAHSFVELEIILANLLDA</sequence>
<reference evidence="1 2" key="1">
    <citation type="submission" date="2018-04" db="EMBL/GenBank/DDBJ databases">
        <title>Genomic Encyclopedia of Archaeal and Bacterial Type Strains, Phase II (KMG-II): from individual species to whole genera.</title>
        <authorList>
            <person name="Goeker M."/>
        </authorList>
    </citation>
    <scope>NUCLEOTIDE SEQUENCE [LARGE SCALE GENOMIC DNA]</scope>
    <source>
        <strain evidence="1 2">DSM 18806</strain>
    </source>
</reference>
<dbReference type="Gene3D" id="3.40.50.1000">
    <property type="entry name" value="HAD superfamily/HAD-like"/>
    <property type="match status" value="1"/>
</dbReference>
<dbReference type="Proteomes" id="UP000244161">
    <property type="component" value="Unassembled WGS sequence"/>
</dbReference>
<dbReference type="InterPro" id="IPR050155">
    <property type="entry name" value="HAD-like_hydrolase_sf"/>
</dbReference>
<dbReference type="EMBL" id="QAOM01000013">
    <property type="protein sequence ID" value="PTQ83611.1"/>
    <property type="molecule type" value="Genomic_DNA"/>
</dbReference>
<comment type="caution">
    <text evidence="1">The sequence shown here is derived from an EMBL/GenBank/DDBJ whole genome shotgun (WGS) entry which is preliminary data.</text>
</comment>
<keyword evidence="1" id="KW-0378">Hydrolase</keyword>
<dbReference type="PANTHER" id="PTHR43434">
    <property type="entry name" value="PHOSPHOGLYCOLATE PHOSPHATASE"/>
    <property type="match status" value="1"/>
</dbReference>
<keyword evidence="2" id="KW-1185">Reference proteome</keyword>
<dbReference type="GO" id="GO:0008967">
    <property type="term" value="F:phosphoglycolate phosphatase activity"/>
    <property type="evidence" value="ECO:0007669"/>
    <property type="project" value="TreeGrafter"/>
</dbReference>
<dbReference type="Gene3D" id="1.10.150.240">
    <property type="entry name" value="Putative phosphatase, domain 2"/>
    <property type="match status" value="1"/>
</dbReference>
<proteinExistence type="predicted"/>
<gene>
    <name evidence="1" type="ORF">C8U37_11320</name>
</gene>
<dbReference type="AlphaFoldDB" id="A0A2T5III9"/>
<dbReference type="SFLD" id="SFLDG01129">
    <property type="entry name" value="C1.5:_HAD__Beta-PGM__Phosphata"/>
    <property type="match status" value="1"/>
</dbReference>
<protein>
    <submittedName>
        <fullName evidence="1">HAD superfamily hydrolase (TIGR01549 family)</fullName>
    </submittedName>
</protein>
<dbReference type="SUPFAM" id="SSF56784">
    <property type="entry name" value="HAD-like"/>
    <property type="match status" value="1"/>
</dbReference>
<dbReference type="NCBIfam" id="TIGR01549">
    <property type="entry name" value="HAD-SF-IA-v1"/>
    <property type="match status" value="1"/>
</dbReference>
<dbReference type="InterPro" id="IPR006439">
    <property type="entry name" value="HAD-SF_hydro_IA"/>
</dbReference>
<dbReference type="GO" id="GO:0006281">
    <property type="term" value="P:DNA repair"/>
    <property type="evidence" value="ECO:0007669"/>
    <property type="project" value="TreeGrafter"/>
</dbReference>
<dbReference type="RefSeq" id="WP_108033067.1">
    <property type="nucleotide sequence ID" value="NZ_QAOM01000013.1"/>
</dbReference>
<evidence type="ECO:0000313" key="2">
    <source>
        <dbReference type="Proteomes" id="UP000244161"/>
    </source>
</evidence>
<dbReference type="InterPro" id="IPR036412">
    <property type="entry name" value="HAD-like_sf"/>
</dbReference>
<dbReference type="InterPro" id="IPR041492">
    <property type="entry name" value="HAD_2"/>
</dbReference>
<name>A0A2T5III9_9LACT</name>
<accession>A0A2T5III9</accession>
<dbReference type="GO" id="GO:0005829">
    <property type="term" value="C:cytosol"/>
    <property type="evidence" value="ECO:0007669"/>
    <property type="project" value="TreeGrafter"/>
</dbReference>
<dbReference type="OrthoDB" id="9807630at2"/>
<dbReference type="Pfam" id="PF13419">
    <property type="entry name" value="HAD_2"/>
    <property type="match status" value="1"/>
</dbReference>
<dbReference type="InterPro" id="IPR023214">
    <property type="entry name" value="HAD_sf"/>
</dbReference>
<dbReference type="PANTHER" id="PTHR43434:SF26">
    <property type="entry name" value="PYROPHOSPHATASE PPAX"/>
    <property type="match status" value="1"/>
</dbReference>
<evidence type="ECO:0000313" key="1">
    <source>
        <dbReference type="EMBL" id="PTQ83611.1"/>
    </source>
</evidence>
<dbReference type="SFLD" id="SFLDS00003">
    <property type="entry name" value="Haloacid_Dehalogenase"/>
    <property type="match status" value="1"/>
</dbReference>